<keyword evidence="4" id="KW-1185">Reference proteome</keyword>
<protein>
    <recommendedName>
        <fullName evidence="5">DUF5667 domain-containing protein</fullName>
    </recommendedName>
</protein>
<evidence type="ECO:0008006" key="5">
    <source>
        <dbReference type="Google" id="ProtNLM"/>
    </source>
</evidence>
<proteinExistence type="predicted"/>
<reference evidence="4" key="1">
    <citation type="submission" date="2019-06" db="EMBL/GenBank/DDBJ databases">
        <title>The complete genome of Emcibacter congregatus ZYLT.</title>
        <authorList>
            <person name="Zhao Z."/>
        </authorList>
    </citation>
    <scope>NUCLEOTIDE SEQUENCE [LARGE SCALE GENOMIC DNA]</scope>
    <source>
        <strain evidence="4">MCCC 1A06723</strain>
    </source>
</reference>
<gene>
    <name evidence="3" type="ORF">FIV46_09840</name>
</gene>
<feature type="compositionally biased region" description="Basic and acidic residues" evidence="2">
    <location>
        <begin position="204"/>
        <end position="224"/>
    </location>
</feature>
<evidence type="ECO:0000313" key="4">
    <source>
        <dbReference type="Proteomes" id="UP000319148"/>
    </source>
</evidence>
<feature type="region of interest" description="Disordered" evidence="2">
    <location>
        <begin position="184"/>
        <end position="231"/>
    </location>
</feature>
<dbReference type="EMBL" id="VFIY01000010">
    <property type="protein sequence ID" value="TPD59783.1"/>
    <property type="molecule type" value="Genomic_DNA"/>
</dbReference>
<dbReference type="Proteomes" id="UP000319148">
    <property type="component" value="Unassembled WGS sequence"/>
</dbReference>
<evidence type="ECO:0000313" key="3">
    <source>
        <dbReference type="EMBL" id="TPD59783.1"/>
    </source>
</evidence>
<dbReference type="AlphaFoldDB" id="A0A501PH38"/>
<comment type="caution">
    <text evidence="3">The sequence shown here is derived from an EMBL/GenBank/DDBJ whole genome shotgun (WGS) entry which is preliminary data.</text>
</comment>
<sequence>MRKKRNITVTEKLTGLAIAMLLVGGLSSVAGSVLNTKETRRDFEFVGMNEAVDPVIRVEVVAGDDFVFHARQFMDERSAAALERSVEITLEQVEKVMSLHEDRLADLEESLAEVEEMERIPEALREEMRVEISLEIHRAEREVRRVVREAERLHAEKIAAAATAHAESVASSFSSRAASAAEVEPLPPVSRALPLPPISPEAHACSDKDKKSKEKGSKDGKEGFLEALSYV</sequence>
<keyword evidence="1" id="KW-0175">Coiled coil</keyword>
<feature type="coiled-coil region" evidence="1">
    <location>
        <begin position="90"/>
        <end position="156"/>
    </location>
</feature>
<accession>A0A501PH38</accession>
<name>A0A501PH38_9PROT</name>
<organism evidence="3 4">
    <name type="scientific">Emcibacter nanhaiensis</name>
    <dbReference type="NCBI Taxonomy" id="1505037"/>
    <lineage>
        <taxon>Bacteria</taxon>
        <taxon>Pseudomonadati</taxon>
        <taxon>Pseudomonadota</taxon>
        <taxon>Alphaproteobacteria</taxon>
        <taxon>Emcibacterales</taxon>
        <taxon>Emcibacteraceae</taxon>
        <taxon>Emcibacter</taxon>
    </lineage>
</organism>
<evidence type="ECO:0000256" key="2">
    <source>
        <dbReference type="SAM" id="MobiDB-lite"/>
    </source>
</evidence>
<evidence type="ECO:0000256" key="1">
    <source>
        <dbReference type="SAM" id="Coils"/>
    </source>
</evidence>